<organism evidence="5 6">
    <name type="scientific">Ornithinimicrobium avium</name>
    <dbReference type="NCBI Taxonomy" id="2283195"/>
    <lineage>
        <taxon>Bacteria</taxon>
        <taxon>Bacillati</taxon>
        <taxon>Actinomycetota</taxon>
        <taxon>Actinomycetes</taxon>
        <taxon>Micrococcales</taxon>
        <taxon>Ornithinimicrobiaceae</taxon>
        <taxon>Ornithinimicrobium</taxon>
    </lineage>
</organism>
<gene>
    <name evidence="5" type="ORF">DV701_10715</name>
</gene>
<dbReference type="SUPFAM" id="SSF46894">
    <property type="entry name" value="C-terminal effector domain of the bipartite response regulators"/>
    <property type="match status" value="1"/>
</dbReference>
<dbReference type="OrthoDB" id="9816529at2"/>
<dbReference type="AlphaFoldDB" id="A0A345NSP5"/>
<dbReference type="PROSITE" id="PS50043">
    <property type="entry name" value="HTH_LUXR_2"/>
    <property type="match status" value="1"/>
</dbReference>
<proteinExistence type="predicted"/>
<reference evidence="5 6" key="1">
    <citation type="submission" date="2018-07" db="EMBL/GenBank/DDBJ databases">
        <title>Complete genome sequencing of Ornithinimicrobium sp. AMA3305.</title>
        <authorList>
            <person name="Bae J.-W."/>
        </authorList>
    </citation>
    <scope>NUCLEOTIDE SEQUENCE [LARGE SCALE GENOMIC DNA]</scope>
    <source>
        <strain evidence="5 6">AMA3305</strain>
    </source>
</reference>
<dbReference type="InterPro" id="IPR016032">
    <property type="entry name" value="Sig_transdc_resp-reg_C-effctor"/>
</dbReference>
<dbReference type="PANTHER" id="PTHR44688:SF16">
    <property type="entry name" value="DNA-BINDING TRANSCRIPTIONAL ACTIVATOR DEVR_DOSR"/>
    <property type="match status" value="1"/>
</dbReference>
<keyword evidence="2 5" id="KW-0238">DNA-binding</keyword>
<keyword evidence="1" id="KW-0805">Transcription regulation</keyword>
<dbReference type="Gene3D" id="3.40.50.2300">
    <property type="match status" value="1"/>
</dbReference>
<evidence type="ECO:0000313" key="6">
    <source>
        <dbReference type="Proteomes" id="UP000253790"/>
    </source>
</evidence>
<keyword evidence="6" id="KW-1185">Reference proteome</keyword>
<name>A0A345NSP5_9MICO</name>
<accession>A0A345NSP5</accession>
<dbReference type="Proteomes" id="UP000253790">
    <property type="component" value="Chromosome"/>
</dbReference>
<dbReference type="KEGG" id="orn:DV701_10715"/>
<sequence>MLSPFEDRVEVVELDLGAPVRTAVDVTLFDTFARGQVEHAVDDVVGNPRAGRVTVYSWDLRASLVEQAISRGCCGYLDKTLPGEELAAAIQRIADGEVVISPTHTAQDGDLPAGADWPGRAEGLSAREAEVVALITQGLSNEEIARGAYLSINTVKTYIRNAYRKMGVTRRSQAVRWGVQHGMVPDVRRETYPAPETPRADPAG</sequence>
<dbReference type="GO" id="GO:0006355">
    <property type="term" value="P:regulation of DNA-templated transcription"/>
    <property type="evidence" value="ECO:0007669"/>
    <property type="project" value="InterPro"/>
</dbReference>
<evidence type="ECO:0000259" key="4">
    <source>
        <dbReference type="PROSITE" id="PS50043"/>
    </source>
</evidence>
<evidence type="ECO:0000256" key="2">
    <source>
        <dbReference type="ARBA" id="ARBA00023125"/>
    </source>
</evidence>
<protein>
    <submittedName>
        <fullName evidence="5">DNA-binding response regulator</fullName>
    </submittedName>
</protein>
<dbReference type="SMART" id="SM00421">
    <property type="entry name" value="HTH_LUXR"/>
    <property type="match status" value="1"/>
</dbReference>
<dbReference type="PRINTS" id="PR00038">
    <property type="entry name" value="HTHLUXR"/>
</dbReference>
<evidence type="ECO:0000256" key="3">
    <source>
        <dbReference type="ARBA" id="ARBA00023163"/>
    </source>
</evidence>
<keyword evidence="3" id="KW-0804">Transcription</keyword>
<evidence type="ECO:0000256" key="1">
    <source>
        <dbReference type="ARBA" id="ARBA00023015"/>
    </source>
</evidence>
<evidence type="ECO:0000313" key="5">
    <source>
        <dbReference type="EMBL" id="AXH98053.1"/>
    </source>
</evidence>
<dbReference type="PANTHER" id="PTHR44688">
    <property type="entry name" value="DNA-BINDING TRANSCRIPTIONAL ACTIVATOR DEVR_DOSR"/>
    <property type="match status" value="1"/>
</dbReference>
<dbReference type="Pfam" id="PF00196">
    <property type="entry name" value="GerE"/>
    <property type="match status" value="1"/>
</dbReference>
<feature type="domain" description="HTH luxR-type" evidence="4">
    <location>
        <begin position="117"/>
        <end position="182"/>
    </location>
</feature>
<dbReference type="CDD" id="cd06170">
    <property type="entry name" value="LuxR_C_like"/>
    <property type="match status" value="1"/>
</dbReference>
<dbReference type="EMBL" id="CP031229">
    <property type="protein sequence ID" value="AXH98053.1"/>
    <property type="molecule type" value="Genomic_DNA"/>
</dbReference>
<dbReference type="InterPro" id="IPR000792">
    <property type="entry name" value="Tscrpt_reg_LuxR_C"/>
</dbReference>
<dbReference type="GO" id="GO:0003677">
    <property type="term" value="F:DNA binding"/>
    <property type="evidence" value="ECO:0007669"/>
    <property type="project" value="UniProtKB-KW"/>
</dbReference>